<dbReference type="InterPro" id="IPR007835">
    <property type="entry name" value="MOFRL"/>
</dbReference>
<keyword evidence="2" id="KW-0547">Nucleotide-binding</keyword>
<dbReference type="FunFam" id="3.40.1480.10:FF:000002">
    <property type="entry name" value="Glycerate kinase"/>
    <property type="match status" value="1"/>
</dbReference>
<accession>D0MH53</accession>
<sequence>MSHHQDLVADAQAIFRAAVRGAQADVLLTQTPWTTWAPKPLDQYRRVVVAGMGKAALAMAGMVEQQLGERIAEGAVVVPHGHTQTPPPHCPPPRRIEVLEAGHPVPDEHSVQAARRMLALAEDCAEDDLLLVLISGGGSSLCADFEPPVTLADAQQTFRLLLESGADIHQINTVRKHLSRIGGGRLARAAAPADVLALVISDVVGDDLSVIASGPTVPDPTTFAEAIAVLRRYDLWHRVPESVRVRLEAGVTDPSLETPKPADPRFARVVTRLIGTNRRALEAAADEARQRGYSVRIVTDRLTGEAREVAPRLVTALRDVRDDRPVCLLWGGETTVMVRGSGRGGRNQELALAAALAMEGWNAEAVLLSGGTDGRDGPTDAAGAWATPDTAPRARACGMDPRAYLDNNDAYTFFEALEQLLFTGPTHTNVMDVQVGLRR</sequence>
<feature type="domain" description="MOFRL-associated" evidence="6">
    <location>
        <begin position="11"/>
        <end position="248"/>
    </location>
</feature>
<dbReference type="STRING" id="518766.Rmar_0944"/>
<dbReference type="KEGG" id="rmr:Rmar_0944"/>
<gene>
    <name evidence="7" type="ordered locus">Rmar_0944</name>
</gene>
<dbReference type="EC" id="1.1.1.81" evidence="7"/>
<dbReference type="eggNOG" id="COG2379">
    <property type="taxonomic scope" value="Bacteria"/>
</dbReference>
<dbReference type="SUPFAM" id="SSF82544">
    <property type="entry name" value="GckA/TtuD-like"/>
    <property type="match status" value="1"/>
</dbReference>
<protein>
    <submittedName>
        <fullName evidence="7">Hydroxypyruvate reductase</fullName>
        <ecNumber evidence="7">1.1.1.81</ecNumber>
    </submittedName>
</protein>
<dbReference type="Pfam" id="PF05161">
    <property type="entry name" value="MOFRL"/>
    <property type="match status" value="1"/>
</dbReference>
<dbReference type="AlphaFoldDB" id="D0MH53"/>
<keyword evidence="4" id="KW-0067">ATP-binding</keyword>
<keyword evidence="8" id="KW-1185">Reference proteome</keyword>
<evidence type="ECO:0000313" key="8">
    <source>
        <dbReference type="Proteomes" id="UP000002221"/>
    </source>
</evidence>
<dbReference type="Gene3D" id="3.40.1480.10">
    <property type="entry name" value="MOFRL domain"/>
    <property type="match status" value="1"/>
</dbReference>
<dbReference type="FunFam" id="3.40.50.10180:FF:000001">
    <property type="entry name" value="Glycerate kinase"/>
    <property type="match status" value="1"/>
</dbReference>
<dbReference type="PANTHER" id="PTHR12227">
    <property type="entry name" value="GLYCERATE KINASE"/>
    <property type="match status" value="1"/>
</dbReference>
<keyword evidence="3" id="KW-0418">Kinase</keyword>
<dbReference type="GO" id="GO:0016618">
    <property type="term" value="F:hydroxypyruvate reductase [NAD(P)H] activity"/>
    <property type="evidence" value="ECO:0007669"/>
    <property type="project" value="UniProtKB-EC"/>
</dbReference>
<evidence type="ECO:0000256" key="2">
    <source>
        <dbReference type="ARBA" id="ARBA00022741"/>
    </source>
</evidence>
<evidence type="ECO:0000256" key="3">
    <source>
        <dbReference type="ARBA" id="ARBA00022777"/>
    </source>
</evidence>
<dbReference type="Gene3D" id="3.40.50.10180">
    <property type="entry name" value="Glycerate kinase, MOFRL-like N-terminal domain"/>
    <property type="match status" value="1"/>
</dbReference>
<keyword evidence="1" id="KW-0808">Transferase</keyword>
<dbReference type="HOGENOM" id="CLU_032279_1_1_10"/>
<evidence type="ECO:0000313" key="7">
    <source>
        <dbReference type="EMBL" id="ACY47838.1"/>
    </source>
</evidence>
<dbReference type="EMBL" id="CP001807">
    <property type="protein sequence ID" value="ACY47838.1"/>
    <property type="molecule type" value="Genomic_DNA"/>
</dbReference>
<feature type="domain" description="MOFRL" evidence="5">
    <location>
        <begin position="326"/>
        <end position="432"/>
    </location>
</feature>
<proteinExistence type="predicted"/>
<organism evidence="7 8">
    <name type="scientific">Rhodothermus marinus (strain ATCC 43812 / DSM 4252 / R-10)</name>
    <name type="common">Rhodothermus obamensis</name>
    <dbReference type="NCBI Taxonomy" id="518766"/>
    <lineage>
        <taxon>Bacteria</taxon>
        <taxon>Pseudomonadati</taxon>
        <taxon>Rhodothermota</taxon>
        <taxon>Rhodothermia</taxon>
        <taxon>Rhodothermales</taxon>
        <taxon>Rhodothermaceae</taxon>
        <taxon>Rhodothermus</taxon>
    </lineage>
</organism>
<name>D0MH53_RHOM4</name>
<evidence type="ECO:0000256" key="4">
    <source>
        <dbReference type="ARBA" id="ARBA00022840"/>
    </source>
</evidence>
<dbReference type="OrthoDB" id="9766552at2"/>
<dbReference type="PANTHER" id="PTHR12227:SF0">
    <property type="entry name" value="GLYCERATE KINASE"/>
    <property type="match status" value="1"/>
</dbReference>
<dbReference type="GO" id="GO:0005524">
    <property type="term" value="F:ATP binding"/>
    <property type="evidence" value="ECO:0007669"/>
    <property type="project" value="UniProtKB-KW"/>
</dbReference>
<keyword evidence="7" id="KW-0670">Pyruvate</keyword>
<keyword evidence="7" id="KW-0560">Oxidoreductase</keyword>
<dbReference type="GO" id="GO:0008887">
    <property type="term" value="F:glycerate kinase activity"/>
    <property type="evidence" value="ECO:0007669"/>
    <property type="project" value="InterPro"/>
</dbReference>
<dbReference type="Pfam" id="PF13660">
    <property type="entry name" value="DUF4147"/>
    <property type="match status" value="1"/>
</dbReference>
<dbReference type="InterPro" id="IPR025286">
    <property type="entry name" value="MOFRL_assoc_dom"/>
</dbReference>
<dbReference type="RefSeq" id="WP_012843450.1">
    <property type="nucleotide sequence ID" value="NC_013501.1"/>
</dbReference>
<evidence type="ECO:0000259" key="6">
    <source>
        <dbReference type="Pfam" id="PF13660"/>
    </source>
</evidence>
<dbReference type="InterPro" id="IPR039760">
    <property type="entry name" value="MOFRL_protein"/>
</dbReference>
<dbReference type="InterPro" id="IPR037035">
    <property type="entry name" value="GK-like_C_sf"/>
</dbReference>
<reference evidence="7 8" key="1">
    <citation type="journal article" date="2009" name="Stand. Genomic Sci.">
        <title>Complete genome sequence of Rhodothermus marinus type strain (R-10).</title>
        <authorList>
            <person name="Nolan M."/>
            <person name="Tindall B.J."/>
            <person name="Pomrenke H."/>
            <person name="Lapidus A."/>
            <person name="Copeland A."/>
            <person name="Glavina Del Rio T."/>
            <person name="Lucas S."/>
            <person name="Chen F."/>
            <person name="Tice H."/>
            <person name="Cheng J.F."/>
            <person name="Saunders E."/>
            <person name="Han C."/>
            <person name="Bruce D."/>
            <person name="Goodwin L."/>
            <person name="Chain P."/>
            <person name="Pitluck S."/>
            <person name="Ovchinikova G."/>
            <person name="Pati A."/>
            <person name="Ivanova N."/>
            <person name="Mavromatis K."/>
            <person name="Chen A."/>
            <person name="Palaniappan K."/>
            <person name="Land M."/>
            <person name="Hauser L."/>
            <person name="Chang Y.J."/>
            <person name="Jeffries C.D."/>
            <person name="Brettin T."/>
            <person name="Goker M."/>
            <person name="Bristow J."/>
            <person name="Eisen J.A."/>
            <person name="Markowitz V."/>
            <person name="Hugenholtz P."/>
            <person name="Kyrpides N.C."/>
            <person name="Klenk H.P."/>
            <person name="Detter J.C."/>
        </authorList>
    </citation>
    <scope>NUCLEOTIDE SEQUENCE [LARGE SCALE GENOMIC DNA]</scope>
    <source>
        <strain evidence="8">ATCC 43812 / DSM 4252 / R-10</strain>
    </source>
</reference>
<dbReference type="GO" id="GO:0005737">
    <property type="term" value="C:cytoplasm"/>
    <property type="evidence" value="ECO:0007669"/>
    <property type="project" value="TreeGrafter"/>
</dbReference>
<dbReference type="Proteomes" id="UP000002221">
    <property type="component" value="Chromosome"/>
</dbReference>
<evidence type="ECO:0000256" key="1">
    <source>
        <dbReference type="ARBA" id="ARBA00022679"/>
    </source>
</evidence>
<dbReference type="InterPro" id="IPR038614">
    <property type="entry name" value="GK_N_sf"/>
</dbReference>
<evidence type="ECO:0000259" key="5">
    <source>
        <dbReference type="Pfam" id="PF05161"/>
    </source>
</evidence>